<name>A0ABW0RA11_9BACL</name>
<comment type="caution">
    <text evidence="1">The sequence shown here is derived from an EMBL/GenBank/DDBJ whole genome shotgun (WGS) entry which is preliminary data.</text>
</comment>
<protein>
    <submittedName>
        <fullName evidence="1">Uncharacterized protein</fullName>
    </submittedName>
</protein>
<dbReference type="Proteomes" id="UP001595978">
    <property type="component" value="Unassembled WGS sequence"/>
</dbReference>
<sequence>MNSINKQEIVSNSSISNFSNLTDELVKKVDPYIELVDFKFIINNEAELMKNITQSEFEQVNKILEEVNAHLQTMKLESKIYNKYSLETNGDTIIVSLNKESLNKPLSSVKTAS</sequence>
<reference evidence="2" key="1">
    <citation type="journal article" date="2019" name="Int. J. Syst. Evol. Microbiol.">
        <title>The Global Catalogue of Microorganisms (GCM) 10K type strain sequencing project: providing services to taxonomists for standard genome sequencing and annotation.</title>
        <authorList>
            <consortium name="The Broad Institute Genomics Platform"/>
            <consortium name="The Broad Institute Genome Sequencing Center for Infectious Disease"/>
            <person name="Wu L."/>
            <person name="Ma J."/>
        </authorList>
    </citation>
    <scope>NUCLEOTIDE SEQUENCE [LARGE SCALE GENOMIC DNA]</scope>
    <source>
        <strain evidence="2">CCUG 56331</strain>
    </source>
</reference>
<keyword evidence="2" id="KW-1185">Reference proteome</keyword>
<evidence type="ECO:0000313" key="1">
    <source>
        <dbReference type="EMBL" id="MFC5541617.1"/>
    </source>
</evidence>
<gene>
    <name evidence="1" type="ORF">ACFPOH_07555</name>
</gene>
<evidence type="ECO:0000313" key="2">
    <source>
        <dbReference type="Proteomes" id="UP001595978"/>
    </source>
</evidence>
<organism evidence="1 2">
    <name type="scientific">Ureibacillus suwonensis</name>
    <dbReference type="NCBI Taxonomy" id="313007"/>
    <lineage>
        <taxon>Bacteria</taxon>
        <taxon>Bacillati</taxon>
        <taxon>Bacillota</taxon>
        <taxon>Bacilli</taxon>
        <taxon>Bacillales</taxon>
        <taxon>Caryophanaceae</taxon>
        <taxon>Ureibacillus</taxon>
    </lineage>
</organism>
<dbReference type="EMBL" id="JBHSNQ010000065">
    <property type="protein sequence ID" value="MFC5541617.1"/>
    <property type="molecule type" value="Genomic_DNA"/>
</dbReference>
<accession>A0ABW0RA11</accession>
<proteinExistence type="predicted"/>
<dbReference type="RefSeq" id="WP_390309313.1">
    <property type="nucleotide sequence ID" value="NZ_JBHSNQ010000065.1"/>
</dbReference>